<reference evidence="4" key="1">
    <citation type="journal article" date="2015" name="Nature">
        <title>Complex archaea that bridge the gap between prokaryotes and eukaryotes.</title>
        <authorList>
            <person name="Spang A."/>
            <person name="Saw J.H."/>
            <person name="Jorgensen S.L."/>
            <person name="Zaremba-Niedzwiedzka K."/>
            <person name="Martijn J."/>
            <person name="Lind A.E."/>
            <person name="van Eijk R."/>
            <person name="Schleper C."/>
            <person name="Guy L."/>
            <person name="Ettema T.J."/>
        </authorList>
    </citation>
    <scope>NUCLEOTIDE SEQUENCE</scope>
</reference>
<evidence type="ECO:0000256" key="3">
    <source>
        <dbReference type="ARBA" id="ARBA00022679"/>
    </source>
</evidence>
<evidence type="ECO:0000256" key="1">
    <source>
        <dbReference type="ARBA" id="ARBA00007137"/>
    </source>
</evidence>
<dbReference type="GO" id="GO:0032259">
    <property type="term" value="P:methylation"/>
    <property type="evidence" value="ECO:0007669"/>
    <property type="project" value="UniProtKB-KW"/>
</dbReference>
<comment type="similarity">
    <text evidence="1">Belongs to the trimethylamine methyltransferase family.</text>
</comment>
<protein>
    <recommendedName>
        <fullName evidence="5">Trimethylamine methyltransferase</fullName>
    </recommendedName>
</protein>
<evidence type="ECO:0000313" key="4">
    <source>
        <dbReference type="EMBL" id="KKM93945.1"/>
    </source>
</evidence>
<evidence type="ECO:0008006" key="5">
    <source>
        <dbReference type="Google" id="ProtNLM"/>
    </source>
</evidence>
<dbReference type="AlphaFoldDB" id="A0A0F9NYN3"/>
<sequence length="487" mass="52864">MAEIKISDHAFLSSQYARISTEQCQKLHWASLEVLERTGVRLFDPVAVELVRKAGAIVTEQDCVRMASGLVEKALATVPKRVVLCTRNGERRIQIEGHKCYYGPGSDAFHIVDHRTGKRRLAALRDIEEGVIICDALPNVDFIMSMFLPSDVEQSLYALYQMEAMLANSVKPIVIVTPDLPSLAACVEMAEAVVGGAEKLRQNPYVTCYINATSGLLHNKEALQKLMYLAEKGLPSIYVPVCYGGLTAPVTLAGTVAATNAGILAGLVISQLVREGAPYIVPGWGARTINMRSLAAVYFTPDDKGLMAAMGHYYGLPMFGYGGFSDSKLVDQQAALEAALSLAFATIEGANLIHDMGYLEAGMSGAHAQLVLCDEVISWLAHAVCGIEISNETLALDLIDSKGPNGNYIDAPHTVKHFRELWRPGILDQTTYGGWEAEGGQTLGDRLNQRVEKILSTHKPAPLSDDVRTKIRGIFEREISARISGAC</sequence>
<dbReference type="Pfam" id="PF06253">
    <property type="entry name" value="MTTB"/>
    <property type="match status" value="1"/>
</dbReference>
<organism evidence="4">
    <name type="scientific">marine sediment metagenome</name>
    <dbReference type="NCBI Taxonomy" id="412755"/>
    <lineage>
        <taxon>unclassified sequences</taxon>
        <taxon>metagenomes</taxon>
        <taxon>ecological metagenomes</taxon>
    </lineage>
</organism>
<comment type="caution">
    <text evidence="4">The sequence shown here is derived from an EMBL/GenBank/DDBJ whole genome shotgun (WGS) entry which is preliminary data.</text>
</comment>
<keyword evidence="2" id="KW-0489">Methyltransferase</keyword>
<name>A0A0F9NYN3_9ZZZZ</name>
<dbReference type="InterPro" id="IPR038601">
    <property type="entry name" value="MttB-like_sf"/>
</dbReference>
<proteinExistence type="inferred from homology"/>
<keyword evidence="3" id="KW-0808">Transferase</keyword>
<dbReference type="GO" id="GO:0008168">
    <property type="term" value="F:methyltransferase activity"/>
    <property type="evidence" value="ECO:0007669"/>
    <property type="project" value="UniProtKB-KW"/>
</dbReference>
<gene>
    <name evidence="4" type="ORF">LCGC14_1203300</name>
</gene>
<dbReference type="InterPro" id="IPR010426">
    <property type="entry name" value="MTTB_MeTrfase"/>
</dbReference>
<dbReference type="Gene3D" id="3.20.20.480">
    <property type="entry name" value="Trimethylamine methyltransferase-like"/>
    <property type="match status" value="1"/>
</dbReference>
<evidence type="ECO:0000256" key="2">
    <source>
        <dbReference type="ARBA" id="ARBA00022603"/>
    </source>
</evidence>
<dbReference type="EMBL" id="LAZR01006204">
    <property type="protein sequence ID" value="KKM93945.1"/>
    <property type="molecule type" value="Genomic_DNA"/>
</dbReference>
<dbReference type="GO" id="GO:0015948">
    <property type="term" value="P:methanogenesis"/>
    <property type="evidence" value="ECO:0007669"/>
    <property type="project" value="InterPro"/>
</dbReference>
<accession>A0A0F9NYN3</accession>